<feature type="compositionally biased region" description="Acidic residues" evidence="7">
    <location>
        <begin position="496"/>
        <end position="505"/>
    </location>
</feature>
<keyword evidence="2" id="KW-0813">Transport</keyword>
<evidence type="ECO:0000256" key="5">
    <source>
        <dbReference type="ARBA" id="ARBA00023065"/>
    </source>
</evidence>
<feature type="transmembrane region" description="Helical" evidence="8">
    <location>
        <begin position="435"/>
        <end position="457"/>
    </location>
</feature>
<feature type="transmembrane region" description="Helical" evidence="8">
    <location>
        <begin position="251"/>
        <end position="271"/>
    </location>
</feature>
<evidence type="ECO:0000256" key="2">
    <source>
        <dbReference type="ARBA" id="ARBA00022448"/>
    </source>
</evidence>
<feature type="region of interest" description="Disordered" evidence="7">
    <location>
        <begin position="484"/>
        <end position="506"/>
    </location>
</feature>
<keyword evidence="6 8" id="KW-0472">Membrane</keyword>
<name>A0A066WPS8_TILAU</name>
<sequence length="1048" mass="109877">MFDGPRYLAMPRELAADTASAMLLAARAAQGNSTSGGAHSDSIISGIDPTAFETSNPLRLFIIQAVIIIVFTRLLGWGLAYVRQPRVIAEVLGGILLGPTVFGRIPGFSQHIFPQQSLPFLNLVSTLGLVLFLFLVGVEVDLRAVKKCYKEAVSIGVVGMIFPFGLGAAVSVGIYRDLIHHDTVSLGHFILFTGVAMAITAFPVLARILTETRLTQTKVGVIVLAAGVSNDVVGWILLALTVALVNASSGLTALWVLLTTVAWALVLFLLIKPAFIWFARRIGAFENGPNQVMMTVTLLLVFASAWLTDVIGVHPIFGSFLVGLMIPHDGGFAVAMFEKIEDLVAVLFLPIYFALSGLKTNLASLDNGTVWGYLIAIIAIAFTSKFGACAAAARWCGLGVRESLAVGTLMSCKGLVELIVLNIGLSAGILDTRTFSMFVVMALVSTVATTPLTLLAYPERLRTYLHDAPSAGAAASKSASAGAGAAADKGVRDGADQEEDEDDEGSAALCSNKRLLVVLDKFDHLPGLMTLVQLIKPSEAPLRRQNTAAAAVVPSSATSSAAESSKDADADVDIDTSREAGEAAGAEKDGATKDAAVSSATPVLRSDAPHHAAMPDASGSEQPQADISIDALRLIELTDRTSAVMKLSESDDTMRADPILNVFRTFGHLNRLPVRSSIAVVPTDEYSATVVARACNVHSNLVVVPWTVAPSGRPAAGEQQQQVSNPFENIFGRVASAAAPGSGDSASASDRRSPHQANFVRKVFQTAACDVGVLLTRPANSALATAGAAAAQHNNLLVGFFGGPDDRAALALSLRLCASNPDLHVTVLRFRRTEPGSGDGEASGSSNANGGDLAVPSIPPTLHHAQSLHHVQGAAGNNNHNSIVQDTMYPSNFGQTPMEATLADDLAITKAQELSASFSERFAVREIRTPRVLRDLVLAVEAEQPTVVIVGRGRKAPAMTHREELRFLLVNGTLGGTLGVGVGAEDATRSALAAAAASSTKERQLNSETCKVVGEPAMALTLARTTALTLVLASSVNSSGSSQQQQHA</sequence>
<feature type="region of interest" description="Disordered" evidence="7">
    <location>
        <begin position="834"/>
        <end position="860"/>
    </location>
</feature>
<evidence type="ECO:0000256" key="4">
    <source>
        <dbReference type="ARBA" id="ARBA00022989"/>
    </source>
</evidence>
<feature type="transmembrane region" description="Helical" evidence="8">
    <location>
        <begin position="152"/>
        <end position="174"/>
    </location>
</feature>
<keyword evidence="5" id="KW-0406">Ion transport</keyword>
<evidence type="ECO:0000256" key="7">
    <source>
        <dbReference type="SAM" id="MobiDB-lite"/>
    </source>
</evidence>
<feature type="region of interest" description="Disordered" evidence="7">
    <location>
        <begin position="546"/>
        <end position="601"/>
    </location>
</feature>
<keyword evidence="4 8" id="KW-1133">Transmembrane helix</keyword>
<organism evidence="10 11">
    <name type="scientific">Tilletiaria anomala (strain ATCC 24038 / CBS 436.72 / UBC 951)</name>
    <dbReference type="NCBI Taxonomy" id="1037660"/>
    <lineage>
        <taxon>Eukaryota</taxon>
        <taxon>Fungi</taxon>
        <taxon>Dikarya</taxon>
        <taxon>Basidiomycota</taxon>
        <taxon>Ustilaginomycotina</taxon>
        <taxon>Exobasidiomycetes</taxon>
        <taxon>Georgefischeriales</taxon>
        <taxon>Tilletiariaceae</taxon>
        <taxon>Tilletiaria</taxon>
    </lineage>
</organism>
<dbReference type="InterPro" id="IPR050794">
    <property type="entry name" value="CPA2_transporter"/>
</dbReference>
<feature type="domain" description="Cation/H+ exchanger transmembrane" evidence="9">
    <location>
        <begin position="78"/>
        <end position="450"/>
    </location>
</feature>
<dbReference type="InParanoid" id="A0A066WPS8"/>
<dbReference type="GO" id="GO:0016020">
    <property type="term" value="C:membrane"/>
    <property type="evidence" value="ECO:0007669"/>
    <property type="project" value="UniProtKB-SubCell"/>
</dbReference>
<dbReference type="RefSeq" id="XP_013245843.1">
    <property type="nucleotide sequence ID" value="XM_013390389.1"/>
</dbReference>
<dbReference type="InterPro" id="IPR038770">
    <property type="entry name" value="Na+/solute_symporter_sf"/>
</dbReference>
<evidence type="ECO:0000256" key="8">
    <source>
        <dbReference type="SAM" id="Phobius"/>
    </source>
</evidence>
<protein>
    <recommendedName>
        <fullName evidence="9">Cation/H+ exchanger transmembrane domain-containing protein</fullName>
    </recommendedName>
</protein>
<dbReference type="GO" id="GO:0015297">
    <property type="term" value="F:antiporter activity"/>
    <property type="evidence" value="ECO:0007669"/>
    <property type="project" value="InterPro"/>
</dbReference>
<feature type="transmembrane region" description="Helical" evidence="8">
    <location>
        <begin position="87"/>
        <end position="108"/>
    </location>
</feature>
<feature type="transmembrane region" description="Helical" evidence="8">
    <location>
        <begin position="221"/>
        <end position="245"/>
    </location>
</feature>
<dbReference type="GO" id="GO:1902600">
    <property type="term" value="P:proton transmembrane transport"/>
    <property type="evidence" value="ECO:0007669"/>
    <property type="project" value="InterPro"/>
</dbReference>
<evidence type="ECO:0000256" key="6">
    <source>
        <dbReference type="ARBA" id="ARBA00023136"/>
    </source>
</evidence>
<dbReference type="Pfam" id="PF00999">
    <property type="entry name" value="Na_H_Exchanger"/>
    <property type="match status" value="1"/>
</dbReference>
<dbReference type="Proteomes" id="UP000027361">
    <property type="component" value="Unassembled WGS sequence"/>
</dbReference>
<feature type="transmembrane region" description="Helical" evidence="8">
    <location>
        <begin position="186"/>
        <end position="209"/>
    </location>
</feature>
<feature type="compositionally biased region" description="Basic and acidic residues" evidence="7">
    <location>
        <begin position="564"/>
        <end position="592"/>
    </location>
</feature>
<feature type="transmembrane region" description="Helical" evidence="8">
    <location>
        <begin position="61"/>
        <end position="80"/>
    </location>
</feature>
<feature type="compositionally biased region" description="Low complexity" evidence="7">
    <location>
        <begin position="840"/>
        <end position="852"/>
    </location>
</feature>
<dbReference type="PANTHER" id="PTHR32468:SF0">
    <property type="entry name" value="K(+)_H(+) ANTIPORTER 1"/>
    <property type="match status" value="1"/>
</dbReference>
<dbReference type="PANTHER" id="PTHR32468">
    <property type="entry name" value="CATION/H + ANTIPORTER"/>
    <property type="match status" value="1"/>
</dbReference>
<keyword evidence="11" id="KW-1185">Reference proteome</keyword>
<dbReference type="Gene3D" id="1.20.1530.20">
    <property type="match status" value="1"/>
</dbReference>
<evidence type="ECO:0000259" key="9">
    <source>
        <dbReference type="Pfam" id="PF00999"/>
    </source>
</evidence>
<dbReference type="OrthoDB" id="2687058at2759"/>
<evidence type="ECO:0000256" key="3">
    <source>
        <dbReference type="ARBA" id="ARBA00022692"/>
    </source>
</evidence>
<dbReference type="HOGENOM" id="CLU_005126_10_1_1"/>
<dbReference type="EMBL" id="JMSN01000005">
    <property type="protein sequence ID" value="KDN53004.1"/>
    <property type="molecule type" value="Genomic_DNA"/>
</dbReference>
<gene>
    <name evidence="10" type="ORF">K437DRAFT_253655</name>
</gene>
<reference evidence="10 11" key="1">
    <citation type="submission" date="2014-05" db="EMBL/GenBank/DDBJ databases">
        <title>Draft genome sequence of a rare smut relative, Tilletiaria anomala UBC 951.</title>
        <authorList>
            <consortium name="DOE Joint Genome Institute"/>
            <person name="Toome M."/>
            <person name="Kuo A."/>
            <person name="Henrissat B."/>
            <person name="Lipzen A."/>
            <person name="Tritt A."/>
            <person name="Yoshinaga Y."/>
            <person name="Zane M."/>
            <person name="Barry K."/>
            <person name="Grigoriev I.V."/>
            <person name="Spatafora J.W."/>
            <person name="Aimea M.C."/>
        </authorList>
    </citation>
    <scope>NUCLEOTIDE SEQUENCE [LARGE SCALE GENOMIC DNA]</scope>
    <source>
        <strain evidence="10 11">UBC 951</strain>
    </source>
</reference>
<keyword evidence="3 8" id="KW-0812">Transmembrane</keyword>
<evidence type="ECO:0000313" key="11">
    <source>
        <dbReference type="Proteomes" id="UP000027361"/>
    </source>
</evidence>
<evidence type="ECO:0000313" key="10">
    <source>
        <dbReference type="EMBL" id="KDN53004.1"/>
    </source>
</evidence>
<feature type="transmembrane region" description="Helical" evidence="8">
    <location>
        <begin position="370"/>
        <end position="392"/>
    </location>
</feature>
<accession>A0A066WPS8</accession>
<dbReference type="OMA" id="QRVCIIF"/>
<dbReference type="AlphaFoldDB" id="A0A066WPS8"/>
<feature type="transmembrane region" description="Helical" evidence="8">
    <location>
        <begin position="292"/>
        <end position="311"/>
    </location>
</feature>
<feature type="transmembrane region" description="Helical" evidence="8">
    <location>
        <begin position="344"/>
        <end position="364"/>
    </location>
</feature>
<feature type="compositionally biased region" description="Low complexity" evidence="7">
    <location>
        <begin position="548"/>
        <end position="563"/>
    </location>
</feature>
<evidence type="ECO:0000256" key="1">
    <source>
        <dbReference type="ARBA" id="ARBA00004141"/>
    </source>
</evidence>
<comment type="caution">
    <text evidence="10">The sequence shown here is derived from an EMBL/GenBank/DDBJ whole genome shotgun (WGS) entry which is preliminary data.</text>
</comment>
<dbReference type="GeneID" id="25263633"/>
<dbReference type="STRING" id="1037660.A0A066WPS8"/>
<comment type="subcellular location">
    <subcellularLocation>
        <location evidence="1">Membrane</location>
        <topology evidence="1">Multi-pass membrane protein</topology>
    </subcellularLocation>
</comment>
<dbReference type="InterPro" id="IPR006153">
    <property type="entry name" value="Cation/H_exchanger_TM"/>
</dbReference>
<proteinExistence type="predicted"/>
<feature type="transmembrane region" description="Helical" evidence="8">
    <location>
        <begin position="120"/>
        <end position="140"/>
    </location>
</feature>
<feature type="transmembrane region" description="Helical" evidence="8">
    <location>
        <begin position="404"/>
        <end position="429"/>
    </location>
</feature>